<dbReference type="Proteomes" id="UP000294980">
    <property type="component" value="Unassembled WGS sequence"/>
</dbReference>
<sequence>MKYSNYLYVSLGERMVENYMTADGKFTVPDLDHIAGNPCFESIGEHMKGIVKLLGMNSALLFTPSALGVRCN</sequence>
<proteinExistence type="predicted"/>
<gene>
    <name evidence="1" type="ORF">EV688_104277</name>
</gene>
<reference evidence="1 2" key="1">
    <citation type="submission" date="2019-03" db="EMBL/GenBank/DDBJ databases">
        <title>Genomic Encyclopedia of Type Strains, Phase IV (KMG-IV): sequencing the most valuable type-strain genomes for metagenomic binning, comparative biology and taxonomic classification.</title>
        <authorList>
            <person name="Goeker M."/>
        </authorList>
    </citation>
    <scope>NUCLEOTIDE SEQUENCE [LARGE SCALE GENOMIC DNA]</scope>
    <source>
        <strain evidence="1 2">DSM 23344</strain>
    </source>
</reference>
<organism evidence="1 2">
    <name type="scientific">Chromatocurvus halotolerans</name>
    <dbReference type="NCBI Taxonomy" id="1132028"/>
    <lineage>
        <taxon>Bacteria</taxon>
        <taxon>Pseudomonadati</taxon>
        <taxon>Pseudomonadota</taxon>
        <taxon>Gammaproteobacteria</taxon>
        <taxon>Cellvibrionales</taxon>
        <taxon>Halieaceae</taxon>
        <taxon>Chromatocurvus</taxon>
    </lineage>
</organism>
<evidence type="ECO:0000313" key="1">
    <source>
        <dbReference type="EMBL" id="TCO76822.1"/>
    </source>
</evidence>
<dbReference type="AlphaFoldDB" id="A0A4R2KV71"/>
<evidence type="ECO:0000313" key="2">
    <source>
        <dbReference type="Proteomes" id="UP000294980"/>
    </source>
</evidence>
<keyword evidence="2" id="KW-1185">Reference proteome</keyword>
<protein>
    <submittedName>
        <fullName evidence="1">Uncharacterized protein</fullName>
    </submittedName>
</protein>
<accession>A0A4R2KV71</accession>
<name>A0A4R2KV71_9GAMM</name>
<dbReference type="EMBL" id="SLWX01000004">
    <property type="protein sequence ID" value="TCO76822.1"/>
    <property type="molecule type" value="Genomic_DNA"/>
</dbReference>
<comment type="caution">
    <text evidence="1">The sequence shown here is derived from an EMBL/GenBank/DDBJ whole genome shotgun (WGS) entry which is preliminary data.</text>
</comment>